<comment type="caution">
    <text evidence="2">Lacks conserved residue(s) required for the propagation of feature annotation.</text>
</comment>
<dbReference type="CDD" id="cd00112">
    <property type="entry name" value="LDLa"/>
    <property type="match status" value="1"/>
</dbReference>
<name>A0A0C2I5D2_THEKT</name>
<dbReference type="AlphaFoldDB" id="A0A0C2I5D2"/>
<keyword evidence="3" id="KW-0449">Lipoprotein</keyword>
<dbReference type="Proteomes" id="UP000031668">
    <property type="component" value="Unassembled WGS sequence"/>
</dbReference>
<accession>A0A0C2I5D2</accession>
<dbReference type="InterPro" id="IPR036055">
    <property type="entry name" value="LDL_receptor-like_sf"/>
</dbReference>
<protein>
    <submittedName>
        <fullName evidence="3">Low-density lipoprotein receptor-related protein 4</fullName>
    </submittedName>
</protein>
<evidence type="ECO:0000313" key="4">
    <source>
        <dbReference type="Proteomes" id="UP000031668"/>
    </source>
</evidence>
<evidence type="ECO:0000313" key="3">
    <source>
        <dbReference type="EMBL" id="KII60363.1"/>
    </source>
</evidence>
<sequence length="171" mass="19463">MLVHTDLNGSRRLNRVSYNNFSKSIALNIQTKFFQKTRHPYQNTTCQFICDPLIKAENFCYCIDSVDTDRGYVCNDDDSACLNQFCVVFKCKNGHCPFNNVRCNSVDDCGDGSDEENCKKKCSINQHLCKKKCMPISTICDDVTYEYPTKNITGVFLHSNQVGELGDVSRH</sequence>
<evidence type="ECO:0000256" key="2">
    <source>
        <dbReference type="PROSITE-ProRule" id="PRU00124"/>
    </source>
</evidence>
<evidence type="ECO:0000256" key="1">
    <source>
        <dbReference type="ARBA" id="ARBA00023157"/>
    </source>
</evidence>
<dbReference type="OrthoDB" id="5946163at2759"/>
<dbReference type="SUPFAM" id="SSF57424">
    <property type="entry name" value="LDL receptor-like module"/>
    <property type="match status" value="1"/>
</dbReference>
<comment type="caution">
    <text evidence="3">The sequence shown here is derived from an EMBL/GenBank/DDBJ whole genome shotgun (WGS) entry which is preliminary data.</text>
</comment>
<dbReference type="EMBL" id="JWZT01005670">
    <property type="protein sequence ID" value="KII60363.1"/>
    <property type="molecule type" value="Genomic_DNA"/>
</dbReference>
<feature type="disulfide bond" evidence="2">
    <location>
        <begin position="103"/>
        <end position="118"/>
    </location>
</feature>
<dbReference type="Pfam" id="PF00057">
    <property type="entry name" value="Ldl_recept_a"/>
    <property type="match status" value="1"/>
</dbReference>
<organism evidence="3 4">
    <name type="scientific">Thelohanellus kitauei</name>
    <name type="common">Myxosporean</name>
    <dbReference type="NCBI Taxonomy" id="669202"/>
    <lineage>
        <taxon>Eukaryota</taxon>
        <taxon>Metazoa</taxon>
        <taxon>Cnidaria</taxon>
        <taxon>Myxozoa</taxon>
        <taxon>Myxosporea</taxon>
        <taxon>Bivalvulida</taxon>
        <taxon>Platysporina</taxon>
        <taxon>Myxobolidae</taxon>
        <taxon>Thelohanellus</taxon>
    </lineage>
</organism>
<feature type="disulfide bond" evidence="2">
    <location>
        <begin position="91"/>
        <end position="109"/>
    </location>
</feature>
<dbReference type="PROSITE" id="PS50068">
    <property type="entry name" value="LDLRA_2"/>
    <property type="match status" value="1"/>
</dbReference>
<dbReference type="SMART" id="SM00192">
    <property type="entry name" value="LDLa"/>
    <property type="match status" value="1"/>
</dbReference>
<dbReference type="InterPro" id="IPR002172">
    <property type="entry name" value="LDrepeatLR_classA_rpt"/>
</dbReference>
<keyword evidence="1 2" id="KW-1015">Disulfide bond</keyword>
<proteinExistence type="predicted"/>
<reference evidence="3 4" key="1">
    <citation type="journal article" date="2014" name="Genome Biol. Evol.">
        <title>The genome of the myxosporean Thelohanellus kitauei shows adaptations to nutrient acquisition within its fish host.</title>
        <authorList>
            <person name="Yang Y."/>
            <person name="Xiong J."/>
            <person name="Zhou Z."/>
            <person name="Huo F."/>
            <person name="Miao W."/>
            <person name="Ran C."/>
            <person name="Liu Y."/>
            <person name="Zhang J."/>
            <person name="Feng J."/>
            <person name="Wang M."/>
            <person name="Wang M."/>
            <person name="Wang L."/>
            <person name="Yao B."/>
        </authorList>
    </citation>
    <scope>NUCLEOTIDE SEQUENCE [LARGE SCALE GENOMIC DNA]</scope>
    <source>
        <strain evidence="3">Wuqing</strain>
    </source>
</reference>
<keyword evidence="3" id="KW-0675">Receptor</keyword>
<gene>
    <name evidence="3" type="ORF">RF11_04272</name>
</gene>
<keyword evidence="4" id="KW-1185">Reference proteome</keyword>
<dbReference type="Gene3D" id="4.10.400.10">
    <property type="entry name" value="Low-density Lipoprotein Receptor"/>
    <property type="match status" value="1"/>
</dbReference>